<dbReference type="SUPFAM" id="SSF111337">
    <property type="entry name" value="QueA-like"/>
    <property type="match status" value="1"/>
</dbReference>
<comment type="subcellular location">
    <subcellularLocation>
        <location evidence="1 13">Cytoplasm</location>
    </subcellularLocation>
</comment>
<evidence type="ECO:0000256" key="2">
    <source>
        <dbReference type="ARBA" id="ARBA00004691"/>
    </source>
</evidence>
<name>A0A1M4UBN4_9CLOT</name>
<evidence type="ECO:0000256" key="6">
    <source>
        <dbReference type="ARBA" id="ARBA00022691"/>
    </source>
</evidence>
<dbReference type="NCBIfam" id="NF001140">
    <property type="entry name" value="PRK00147.1"/>
    <property type="match status" value="1"/>
</dbReference>
<keyword evidence="4 13" id="KW-0963">Cytoplasm</keyword>
<reference evidence="14 15" key="1">
    <citation type="submission" date="2016-11" db="EMBL/GenBank/DDBJ databases">
        <authorList>
            <person name="Jaros S."/>
            <person name="Januszkiewicz K."/>
            <person name="Wedrychowicz H."/>
        </authorList>
    </citation>
    <scope>NUCLEOTIDE SEQUENCE [LARGE SCALE GENOMIC DNA]</scope>
    <source>
        <strain evidence="14 15">DSM 2631</strain>
    </source>
</reference>
<dbReference type="PANTHER" id="PTHR30307:SF0">
    <property type="entry name" value="S-ADENOSYLMETHIONINE:TRNA RIBOSYLTRANSFERASE-ISOMERASE"/>
    <property type="match status" value="1"/>
</dbReference>
<evidence type="ECO:0000256" key="9">
    <source>
        <dbReference type="ARBA" id="ARBA00061210"/>
    </source>
</evidence>
<dbReference type="HAMAP" id="MF_00113">
    <property type="entry name" value="QueA"/>
    <property type="match status" value="1"/>
</dbReference>
<keyword evidence="14" id="KW-0413">Isomerase</keyword>
<organism evidence="14 15">
    <name type="scientific">Clostridium fallax</name>
    <dbReference type="NCBI Taxonomy" id="1533"/>
    <lineage>
        <taxon>Bacteria</taxon>
        <taxon>Bacillati</taxon>
        <taxon>Bacillota</taxon>
        <taxon>Clostridia</taxon>
        <taxon>Eubacteriales</taxon>
        <taxon>Clostridiaceae</taxon>
        <taxon>Clostridium</taxon>
    </lineage>
</organism>
<evidence type="ECO:0000256" key="12">
    <source>
        <dbReference type="ARBA" id="ARBA00076160"/>
    </source>
</evidence>
<evidence type="ECO:0000256" key="13">
    <source>
        <dbReference type="HAMAP-Rule" id="MF_00113"/>
    </source>
</evidence>
<keyword evidence="5 13" id="KW-0808">Transferase</keyword>
<comment type="function">
    <text evidence="13">Transfers and isomerizes the ribose moiety from AdoMet to the 7-aminomethyl group of 7-deazaguanine (preQ1-tRNA) to give epoxyqueuosine (oQ-tRNA).</text>
</comment>
<dbReference type="FunFam" id="2.40.10.240:FF:000002">
    <property type="entry name" value="S-adenosylmethionine:tRNA ribosyltransferase-isomerase"/>
    <property type="match status" value="1"/>
</dbReference>
<comment type="subunit">
    <text evidence="3 13">Monomer.</text>
</comment>
<keyword evidence="15" id="KW-1185">Reference proteome</keyword>
<dbReference type="Gene3D" id="2.40.10.240">
    <property type="entry name" value="QueA-like"/>
    <property type="match status" value="1"/>
</dbReference>
<dbReference type="STRING" id="1533.SAMN05443638_104131"/>
<dbReference type="GO" id="GO:0005737">
    <property type="term" value="C:cytoplasm"/>
    <property type="evidence" value="ECO:0007669"/>
    <property type="project" value="UniProtKB-SubCell"/>
</dbReference>
<evidence type="ECO:0000256" key="10">
    <source>
        <dbReference type="ARBA" id="ARBA00066503"/>
    </source>
</evidence>
<dbReference type="PANTHER" id="PTHR30307">
    <property type="entry name" value="S-ADENOSYLMETHIONINE:TRNA RIBOSYLTRANSFERASE-ISOMERASE"/>
    <property type="match status" value="1"/>
</dbReference>
<dbReference type="InterPro" id="IPR003699">
    <property type="entry name" value="QueA"/>
</dbReference>
<dbReference type="GO" id="GO:0008616">
    <property type="term" value="P:tRNA queuosine(34) biosynthetic process"/>
    <property type="evidence" value="ECO:0007669"/>
    <property type="project" value="UniProtKB-UniRule"/>
</dbReference>
<evidence type="ECO:0000256" key="7">
    <source>
        <dbReference type="ARBA" id="ARBA00022785"/>
    </source>
</evidence>
<dbReference type="InterPro" id="IPR042118">
    <property type="entry name" value="QueA_dom1"/>
</dbReference>
<dbReference type="InterPro" id="IPR036100">
    <property type="entry name" value="QueA_sf"/>
</dbReference>
<evidence type="ECO:0000313" key="14">
    <source>
        <dbReference type="EMBL" id="SHE54048.1"/>
    </source>
</evidence>
<dbReference type="OrthoDB" id="9805933at2"/>
<sequence>MKVTDFDFYLPEELIAQHPLKDRDSSRLMVLDRETGKVSHKVFHDIIDYLNPGDTLVLNNTRVLPARLIGEKAETGGKIEFLLLKRIEGDKWECLAKPGKRAKVGTEFTFGDGKLKGIVREIGEEGNRIVEFIYDGIFETVLDELGQMPLPPYIHERLEDRERYQTVYSKEKGSAAAPTAGLHFTKDLLEKIKEKGVNIAYLTLHVGLGTFRPVKVDTIENHIMHSEYYHLDKEDAKIINDTKENGGRVIAVGTTSTRTLETIGDENGRVKESSGWTDIFIYPGYKFKIVDSLITNFHLPESTLIMLVSALAGKENVMNAYKEAVEEKYRFFSFGDAMFIK</sequence>
<evidence type="ECO:0000313" key="15">
    <source>
        <dbReference type="Proteomes" id="UP000184035"/>
    </source>
</evidence>
<dbReference type="Gene3D" id="3.40.1780.10">
    <property type="entry name" value="QueA-like"/>
    <property type="match status" value="1"/>
</dbReference>
<dbReference type="Proteomes" id="UP000184035">
    <property type="component" value="Unassembled WGS sequence"/>
</dbReference>
<comment type="similarity">
    <text evidence="9 13">Belongs to the QueA family.</text>
</comment>
<dbReference type="NCBIfam" id="TIGR00113">
    <property type="entry name" value="queA"/>
    <property type="match status" value="1"/>
</dbReference>
<evidence type="ECO:0000256" key="1">
    <source>
        <dbReference type="ARBA" id="ARBA00004496"/>
    </source>
</evidence>
<dbReference type="Pfam" id="PF02547">
    <property type="entry name" value="Queuosine_synth"/>
    <property type="match status" value="1"/>
</dbReference>
<comment type="pathway">
    <text evidence="2 13">tRNA modification; tRNA-queuosine biosynthesis.</text>
</comment>
<accession>A0A1M4UBN4</accession>
<protein>
    <recommendedName>
        <fullName evidence="11 13">S-adenosylmethionine:tRNA ribosyltransferase-isomerase</fullName>
        <ecNumber evidence="10 13">2.4.99.17</ecNumber>
    </recommendedName>
    <alternativeName>
        <fullName evidence="12 13">Queuosine biosynthesis protein QueA</fullName>
    </alternativeName>
</protein>
<evidence type="ECO:0000256" key="8">
    <source>
        <dbReference type="ARBA" id="ARBA00052751"/>
    </source>
</evidence>
<proteinExistence type="inferred from homology"/>
<comment type="catalytic activity">
    <reaction evidence="8 13">
        <text>7-aminomethyl-7-carbaguanosine(34) in tRNA + S-adenosyl-L-methionine = epoxyqueuosine(34) in tRNA + adenine + L-methionine + 2 H(+)</text>
        <dbReference type="Rhea" id="RHEA:32155"/>
        <dbReference type="Rhea" id="RHEA-COMP:10342"/>
        <dbReference type="Rhea" id="RHEA-COMP:18582"/>
        <dbReference type="ChEBI" id="CHEBI:15378"/>
        <dbReference type="ChEBI" id="CHEBI:16708"/>
        <dbReference type="ChEBI" id="CHEBI:57844"/>
        <dbReference type="ChEBI" id="CHEBI:59789"/>
        <dbReference type="ChEBI" id="CHEBI:82833"/>
        <dbReference type="ChEBI" id="CHEBI:194443"/>
        <dbReference type="EC" id="2.4.99.17"/>
    </reaction>
</comment>
<keyword evidence="7 13" id="KW-0671">Queuosine biosynthesis</keyword>
<dbReference type="AlphaFoldDB" id="A0A1M4UBN4"/>
<keyword evidence="6 13" id="KW-0949">S-adenosyl-L-methionine</keyword>
<dbReference type="InterPro" id="IPR042119">
    <property type="entry name" value="QueA_dom2"/>
</dbReference>
<dbReference type="EMBL" id="FQVM01000004">
    <property type="protein sequence ID" value="SHE54048.1"/>
    <property type="molecule type" value="Genomic_DNA"/>
</dbReference>
<evidence type="ECO:0000256" key="4">
    <source>
        <dbReference type="ARBA" id="ARBA00022490"/>
    </source>
</evidence>
<evidence type="ECO:0000256" key="11">
    <source>
        <dbReference type="ARBA" id="ARBA00069325"/>
    </source>
</evidence>
<evidence type="ECO:0000256" key="3">
    <source>
        <dbReference type="ARBA" id="ARBA00011245"/>
    </source>
</evidence>
<dbReference type="UniPathway" id="UPA00392"/>
<dbReference type="GO" id="GO:0051075">
    <property type="term" value="F:S-adenosylmethionine:tRNA ribosyltransferase-isomerase activity"/>
    <property type="evidence" value="ECO:0007669"/>
    <property type="project" value="UniProtKB-EC"/>
</dbReference>
<dbReference type="FunFam" id="3.40.1780.10:FF:000001">
    <property type="entry name" value="S-adenosylmethionine:tRNA ribosyltransferase-isomerase"/>
    <property type="match status" value="1"/>
</dbReference>
<dbReference type="RefSeq" id="WP_072893303.1">
    <property type="nucleotide sequence ID" value="NZ_FQVM01000004.1"/>
</dbReference>
<dbReference type="EC" id="2.4.99.17" evidence="10 13"/>
<evidence type="ECO:0000256" key="5">
    <source>
        <dbReference type="ARBA" id="ARBA00022679"/>
    </source>
</evidence>
<gene>
    <name evidence="13" type="primary">queA</name>
    <name evidence="14" type="ORF">SAMN05443638_104131</name>
</gene>